<sequence length="242" mass="24577">MWNALLWGGISGSAVLLGAMASMLLPIPQKIIGLIMAFGTGVLIGAASYELIGNAVIEGGILATSIGFLSGALLFTILDSIVSRRGADKRKRSSHMAAGSGGMAIFIGTVIDAIPESIMIGASLIEGQSVSFLLVVAIFISNIPEGLSSTAGMKKSGYSYTKIFLLWFTVLAISAIASLTGYSLLAGAPAEVMAGIASFAGGGIISMISSTMMPEAFEDSGPVTGLVASLGLLVSIILDHAS</sequence>
<evidence type="ECO:0000256" key="1">
    <source>
        <dbReference type="SAM" id="Phobius"/>
    </source>
</evidence>
<feature type="transmembrane region" description="Helical" evidence="1">
    <location>
        <begin position="221"/>
        <end position="238"/>
    </location>
</feature>
<organism evidence="2 3">
    <name type="scientific">Bacillus infantis</name>
    <dbReference type="NCBI Taxonomy" id="324767"/>
    <lineage>
        <taxon>Bacteria</taxon>
        <taxon>Bacillati</taxon>
        <taxon>Bacillota</taxon>
        <taxon>Bacilli</taxon>
        <taxon>Bacillales</taxon>
        <taxon>Bacillaceae</taxon>
        <taxon>Bacillus</taxon>
    </lineage>
</organism>
<comment type="caution">
    <text evidence="2">The sequence shown here is derived from an EMBL/GenBank/DDBJ whole genome shotgun (WGS) entry which is preliminary data.</text>
</comment>
<accession>A0A5D4RQI9</accession>
<keyword evidence="1" id="KW-0472">Membrane</keyword>
<gene>
    <name evidence="2" type="ORF">FZD51_00535</name>
</gene>
<dbReference type="Proteomes" id="UP000322139">
    <property type="component" value="Unassembled WGS sequence"/>
</dbReference>
<dbReference type="RefSeq" id="WP_148972964.1">
    <property type="nucleotide sequence ID" value="NZ_VTER01000001.1"/>
</dbReference>
<evidence type="ECO:0000313" key="2">
    <source>
        <dbReference type="EMBL" id="TYS51974.1"/>
    </source>
</evidence>
<feature type="transmembrane region" description="Helical" evidence="1">
    <location>
        <begin position="120"/>
        <end position="143"/>
    </location>
</feature>
<feature type="transmembrane region" description="Helical" evidence="1">
    <location>
        <begin position="94"/>
        <end position="114"/>
    </location>
</feature>
<feature type="transmembrane region" description="Helical" evidence="1">
    <location>
        <begin position="61"/>
        <end position="82"/>
    </location>
</feature>
<feature type="transmembrane region" description="Helical" evidence="1">
    <location>
        <begin position="31"/>
        <end position="49"/>
    </location>
</feature>
<keyword evidence="1" id="KW-0812">Transmembrane</keyword>
<proteinExistence type="predicted"/>
<feature type="transmembrane region" description="Helical" evidence="1">
    <location>
        <begin position="164"/>
        <end position="186"/>
    </location>
</feature>
<name>A0A5D4RQI9_9BACI</name>
<feature type="transmembrane region" description="Helical" evidence="1">
    <location>
        <begin position="192"/>
        <end position="209"/>
    </location>
</feature>
<feature type="transmembrane region" description="Helical" evidence="1">
    <location>
        <begin position="6"/>
        <end position="24"/>
    </location>
</feature>
<dbReference type="EMBL" id="VTER01000001">
    <property type="protein sequence ID" value="TYS51974.1"/>
    <property type="molecule type" value="Genomic_DNA"/>
</dbReference>
<reference evidence="2 3" key="1">
    <citation type="submission" date="2019-08" db="EMBL/GenBank/DDBJ databases">
        <title>Bacillus genomes from the desert of Cuatro Cienegas, Coahuila.</title>
        <authorList>
            <person name="Olmedo-Alvarez G."/>
        </authorList>
    </citation>
    <scope>NUCLEOTIDE SEQUENCE [LARGE SCALE GENOMIC DNA]</scope>
    <source>
        <strain evidence="2 3">CH446_14T</strain>
    </source>
</reference>
<evidence type="ECO:0000313" key="3">
    <source>
        <dbReference type="Proteomes" id="UP000322139"/>
    </source>
</evidence>
<keyword evidence="1" id="KW-1133">Transmembrane helix</keyword>
<dbReference type="AlphaFoldDB" id="A0A5D4RQI9"/>
<protein>
    <submittedName>
        <fullName evidence="2">ZIP family metal transporter</fullName>
    </submittedName>
</protein>